<name>A0A1W0VRQ9_SORBI</name>
<protein>
    <submittedName>
        <fullName evidence="1">Uncharacterized protein</fullName>
    </submittedName>
</protein>
<dbReference type="Gramene" id="OQU75950">
    <property type="protein sequence ID" value="OQU75950"/>
    <property type="gene ID" value="SORBI_3010G060232"/>
</dbReference>
<organism evidence="1 2">
    <name type="scientific">Sorghum bicolor</name>
    <name type="common">Sorghum</name>
    <name type="synonym">Sorghum vulgare</name>
    <dbReference type="NCBI Taxonomy" id="4558"/>
    <lineage>
        <taxon>Eukaryota</taxon>
        <taxon>Viridiplantae</taxon>
        <taxon>Streptophyta</taxon>
        <taxon>Embryophyta</taxon>
        <taxon>Tracheophyta</taxon>
        <taxon>Spermatophyta</taxon>
        <taxon>Magnoliopsida</taxon>
        <taxon>Liliopsida</taxon>
        <taxon>Poales</taxon>
        <taxon>Poaceae</taxon>
        <taxon>PACMAD clade</taxon>
        <taxon>Panicoideae</taxon>
        <taxon>Andropogonodae</taxon>
        <taxon>Andropogoneae</taxon>
        <taxon>Sorghinae</taxon>
        <taxon>Sorghum</taxon>
    </lineage>
</organism>
<accession>A0A1W0VRQ9</accession>
<gene>
    <name evidence="1" type="ORF">SORBI_3010G060232</name>
</gene>
<proteinExistence type="predicted"/>
<reference evidence="2" key="2">
    <citation type="journal article" date="2018" name="Plant J.">
        <title>The Sorghum bicolor reference genome: improved assembly, gene annotations, a transcriptome atlas, and signatures of genome organization.</title>
        <authorList>
            <person name="McCormick R.F."/>
            <person name="Truong S.K."/>
            <person name="Sreedasyam A."/>
            <person name="Jenkins J."/>
            <person name="Shu S."/>
            <person name="Sims D."/>
            <person name="Kennedy M."/>
            <person name="Amirebrahimi M."/>
            <person name="Weers B.D."/>
            <person name="McKinley B."/>
            <person name="Mattison A."/>
            <person name="Morishige D.T."/>
            <person name="Grimwood J."/>
            <person name="Schmutz J."/>
            <person name="Mullet J.E."/>
        </authorList>
    </citation>
    <scope>NUCLEOTIDE SEQUENCE [LARGE SCALE GENOMIC DNA]</scope>
    <source>
        <strain evidence="2">cv. BTx623</strain>
    </source>
</reference>
<reference evidence="1 2" key="1">
    <citation type="journal article" date="2009" name="Nature">
        <title>The Sorghum bicolor genome and the diversification of grasses.</title>
        <authorList>
            <person name="Paterson A.H."/>
            <person name="Bowers J.E."/>
            <person name="Bruggmann R."/>
            <person name="Dubchak I."/>
            <person name="Grimwood J."/>
            <person name="Gundlach H."/>
            <person name="Haberer G."/>
            <person name="Hellsten U."/>
            <person name="Mitros T."/>
            <person name="Poliakov A."/>
            <person name="Schmutz J."/>
            <person name="Spannagl M."/>
            <person name="Tang H."/>
            <person name="Wang X."/>
            <person name="Wicker T."/>
            <person name="Bharti A.K."/>
            <person name="Chapman J."/>
            <person name="Feltus F.A."/>
            <person name="Gowik U."/>
            <person name="Grigoriev I.V."/>
            <person name="Lyons E."/>
            <person name="Maher C.A."/>
            <person name="Martis M."/>
            <person name="Narechania A."/>
            <person name="Otillar R.P."/>
            <person name="Penning B.W."/>
            <person name="Salamov A.A."/>
            <person name="Wang Y."/>
            <person name="Zhang L."/>
            <person name="Carpita N.C."/>
            <person name="Freeling M."/>
            <person name="Gingle A.R."/>
            <person name="Hash C.T."/>
            <person name="Keller B."/>
            <person name="Klein P."/>
            <person name="Kresovich S."/>
            <person name="McCann M.C."/>
            <person name="Ming R."/>
            <person name="Peterson D.G."/>
            <person name="Mehboob-ur-Rahman"/>
            <person name="Ware D."/>
            <person name="Westhoff P."/>
            <person name="Mayer K.F."/>
            <person name="Messing J."/>
            <person name="Rokhsar D.S."/>
        </authorList>
    </citation>
    <scope>NUCLEOTIDE SEQUENCE [LARGE SCALE GENOMIC DNA]</scope>
    <source>
        <strain evidence="2">cv. BTx623</strain>
    </source>
</reference>
<keyword evidence="2" id="KW-1185">Reference proteome</keyword>
<dbReference type="InParanoid" id="A0A1W0VRQ9"/>
<sequence>MRPLISPKSLLAVFFIKKNLAVHLLFRGTFISKPKIFKTSHWLSMFKISIIWYRLVAELQKRLGPSRKLVLFTLDVRRLIIPTDNQIFFFPFTLISIVEVHMQHAC</sequence>
<evidence type="ECO:0000313" key="1">
    <source>
        <dbReference type="EMBL" id="OQU75950.1"/>
    </source>
</evidence>
<evidence type="ECO:0000313" key="2">
    <source>
        <dbReference type="Proteomes" id="UP000000768"/>
    </source>
</evidence>
<dbReference type="AlphaFoldDB" id="A0A1W0VRQ9"/>
<dbReference type="EMBL" id="CM000769">
    <property type="protein sequence ID" value="OQU75950.1"/>
    <property type="molecule type" value="Genomic_DNA"/>
</dbReference>
<dbReference type="Proteomes" id="UP000000768">
    <property type="component" value="Chromosome 10"/>
</dbReference>